<dbReference type="HOGENOM" id="CLU_007742_5_1_1"/>
<dbReference type="SUPFAM" id="SSF57845">
    <property type="entry name" value="B-box zinc-binding domain"/>
    <property type="match status" value="1"/>
</dbReference>
<reference evidence="2" key="1">
    <citation type="journal article" date="2012" name="Nature">
        <title>The oyster genome reveals stress adaptation and complexity of shell formation.</title>
        <authorList>
            <person name="Zhang G."/>
            <person name="Fang X."/>
            <person name="Guo X."/>
            <person name="Li L."/>
            <person name="Luo R."/>
            <person name="Xu F."/>
            <person name="Yang P."/>
            <person name="Zhang L."/>
            <person name="Wang X."/>
            <person name="Qi H."/>
            <person name="Xiong Z."/>
            <person name="Que H."/>
            <person name="Xie Y."/>
            <person name="Holland P.W."/>
            <person name="Paps J."/>
            <person name="Zhu Y."/>
            <person name="Wu F."/>
            <person name="Chen Y."/>
            <person name="Wang J."/>
            <person name="Peng C."/>
            <person name="Meng J."/>
            <person name="Yang L."/>
            <person name="Liu J."/>
            <person name="Wen B."/>
            <person name="Zhang N."/>
            <person name="Huang Z."/>
            <person name="Zhu Q."/>
            <person name="Feng Y."/>
            <person name="Mount A."/>
            <person name="Hedgecock D."/>
            <person name="Xu Z."/>
            <person name="Liu Y."/>
            <person name="Domazet-Loso T."/>
            <person name="Du Y."/>
            <person name="Sun X."/>
            <person name="Zhang S."/>
            <person name="Liu B."/>
            <person name="Cheng P."/>
            <person name="Jiang X."/>
            <person name="Li J."/>
            <person name="Fan D."/>
            <person name="Wang W."/>
            <person name="Fu W."/>
            <person name="Wang T."/>
            <person name="Wang B."/>
            <person name="Zhang J."/>
            <person name="Peng Z."/>
            <person name="Li Y."/>
            <person name="Li N."/>
            <person name="Wang J."/>
            <person name="Chen M."/>
            <person name="He Y."/>
            <person name="Tan F."/>
            <person name="Song X."/>
            <person name="Zheng Q."/>
            <person name="Huang R."/>
            <person name="Yang H."/>
            <person name="Du X."/>
            <person name="Chen L."/>
            <person name="Yang M."/>
            <person name="Gaffney P.M."/>
            <person name="Wang S."/>
            <person name="Luo L."/>
            <person name="She Z."/>
            <person name="Ming Y."/>
            <person name="Huang W."/>
            <person name="Zhang S."/>
            <person name="Huang B."/>
            <person name="Zhang Y."/>
            <person name="Qu T."/>
            <person name="Ni P."/>
            <person name="Miao G."/>
            <person name="Wang J."/>
            <person name="Wang Q."/>
            <person name="Steinberg C.E."/>
            <person name="Wang H."/>
            <person name="Li N."/>
            <person name="Qian L."/>
            <person name="Zhang G."/>
            <person name="Li Y."/>
            <person name="Yang H."/>
            <person name="Liu X."/>
            <person name="Wang J."/>
            <person name="Yin Y."/>
            <person name="Wang J."/>
        </authorList>
    </citation>
    <scope>NUCLEOTIDE SEQUENCE [LARGE SCALE GENOMIC DNA]</scope>
    <source>
        <strain evidence="2">05x7-T-G4-1.051#20</strain>
    </source>
</reference>
<name>K1PLV2_MAGGI</name>
<dbReference type="InterPro" id="IPR047153">
    <property type="entry name" value="TRIM45/56/19-like"/>
</dbReference>
<dbReference type="InterPro" id="IPR011042">
    <property type="entry name" value="6-blade_b-propeller_TolB-like"/>
</dbReference>
<dbReference type="EMBL" id="JH817169">
    <property type="protein sequence ID" value="EKC22703.1"/>
    <property type="molecule type" value="Genomic_DNA"/>
</dbReference>
<dbReference type="Gene3D" id="3.30.160.60">
    <property type="entry name" value="Classic Zinc Finger"/>
    <property type="match status" value="1"/>
</dbReference>
<organism evidence="2">
    <name type="scientific">Magallana gigas</name>
    <name type="common">Pacific oyster</name>
    <name type="synonym">Crassostrea gigas</name>
    <dbReference type="NCBI Taxonomy" id="29159"/>
    <lineage>
        <taxon>Eukaryota</taxon>
        <taxon>Metazoa</taxon>
        <taxon>Spiralia</taxon>
        <taxon>Lophotrochozoa</taxon>
        <taxon>Mollusca</taxon>
        <taxon>Bivalvia</taxon>
        <taxon>Autobranchia</taxon>
        <taxon>Pteriomorphia</taxon>
        <taxon>Ostreida</taxon>
        <taxon>Ostreoidea</taxon>
        <taxon>Ostreidae</taxon>
        <taxon>Magallana</taxon>
    </lineage>
</organism>
<evidence type="ECO:0000313" key="2">
    <source>
        <dbReference type="EMBL" id="EKC22703.1"/>
    </source>
</evidence>
<gene>
    <name evidence="2" type="ORF">CGI_10001645</name>
</gene>
<feature type="domain" description="B box-type" evidence="1">
    <location>
        <begin position="8"/>
        <end position="53"/>
    </location>
</feature>
<protein>
    <recommendedName>
        <fullName evidence="1">B box-type domain-containing protein</fullName>
    </recommendedName>
</protein>
<proteinExistence type="predicted"/>
<dbReference type="PANTHER" id="PTHR25462">
    <property type="entry name" value="BONUS, ISOFORM C-RELATED"/>
    <property type="match status" value="1"/>
</dbReference>
<dbReference type="Gene3D" id="2.120.10.30">
    <property type="entry name" value="TolB, C-terminal domain"/>
    <property type="match status" value="1"/>
</dbReference>
<dbReference type="GO" id="GO:0008270">
    <property type="term" value="F:zinc ion binding"/>
    <property type="evidence" value="ECO:0007669"/>
    <property type="project" value="InterPro"/>
</dbReference>
<dbReference type="InterPro" id="IPR000315">
    <property type="entry name" value="Znf_B-box"/>
</dbReference>
<accession>K1PLV2</accession>
<dbReference type="OrthoDB" id="342730at2759"/>
<dbReference type="InParanoid" id="K1PLV2"/>
<dbReference type="PROSITE" id="PS50119">
    <property type="entry name" value="ZF_BBOX"/>
    <property type="match status" value="2"/>
</dbReference>
<feature type="domain" description="B box-type" evidence="1">
    <location>
        <begin position="62"/>
        <end position="99"/>
    </location>
</feature>
<sequence length="557" mass="63174">MDPHRSAQDVLRCHLCETPGPPMYCDICHIHLCKTCVGEHVLEEENEHRVVPFKTKGFAPECLKHPTKLCDLQCKQCNIPICVECVSSSDHLGHIQVEISKIIETKKEILQKDLNDLKNIVYPKYQQFAYDLHVQKTNLNRNSQRLVTAISKHGEDLHQNIDFAIEKLKSDVDEIECKYLVVLNKQIDDIARTISEITESIAELNKIQNSGDVSHFFAYQSRNAEFKRVPSKPTVFLPEFIPQKINKETFGHLLGSLSNLSTNKEESGNIVVLPNAMSSSLDRLFIDEPRVVINIDTEYGNLNKLRCVSGLNDDGFWTSGQDNLMRLYNLHGKLMKSIQTKSGTQPWDIAVTQSGELVYNDLINGTVNIVKKKKVKTVIRPHGWKPFYVCIAFSGDFLVVMISDDKKETKVARYSGSTEKQTIQYDDKGQPLYSSDPYPKYISENKNLDICVADNKARSLVVVNQAGILRFIYTSSPTTSTKKLFKPTGITTDSFSRILTSDGNNNCIHILDKDGRFLRFIDNCYLVSPSCLCMDTTDNVLVAEWESGKVKKIQFYK</sequence>
<dbReference type="AlphaFoldDB" id="K1PLV2"/>
<dbReference type="SUPFAM" id="SSF101898">
    <property type="entry name" value="NHL repeat"/>
    <property type="match status" value="1"/>
</dbReference>
<dbReference type="CDD" id="cd19756">
    <property type="entry name" value="Bbox2"/>
    <property type="match status" value="1"/>
</dbReference>
<dbReference type="PANTHER" id="PTHR25462:SF300">
    <property type="entry name" value="RING-TYPE DOMAIN-CONTAINING PROTEIN"/>
    <property type="match status" value="1"/>
</dbReference>
<evidence type="ECO:0000259" key="1">
    <source>
        <dbReference type="PROSITE" id="PS50119"/>
    </source>
</evidence>